<protein>
    <submittedName>
        <fullName evidence="1">Uncharacterized protein</fullName>
    </submittedName>
</protein>
<proteinExistence type="predicted"/>
<name>A0A852SE35_9MICO</name>
<organism evidence="1 2">
    <name type="scientific">Agromyces atrinae</name>
    <dbReference type="NCBI Taxonomy" id="592376"/>
    <lineage>
        <taxon>Bacteria</taxon>
        <taxon>Bacillati</taxon>
        <taxon>Actinomycetota</taxon>
        <taxon>Actinomycetes</taxon>
        <taxon>Micrococcales</taxon>
        <taxon>Microbacteriaceae</taxon>
        <taxon>Agromyces</taxon>
    </lineage>
</organism>
<sequence length="53" mass="5669">MNIVDPAGIVTAPTLSVPIDITTLLDSSTGSRWESSLLATEPIDVSEIGREHY</sequence>
<evidence type="ECO:0000313" key="1">
    <source>
        <dbReference type="EMBL" id="NYD67374.1"/>
    </source>
</evidence>
<evidence type="ECO:0000313" key="2">
    <source>
        <dbReference type="Proteomes" id="UP000581087"/>
    </source>
</evidence>
<comment type="caution">
    <text evidence="1">The sequence shown here is derived from an EMBL/GenBank/DDBJ whole genome shotgun (WGS) entry which is preliminary data.</text>
</comment>
<dbReference type="AlphaFoldDB" id="A0A852SE35"/>
<gene>
    <name evidence="1" type="ORF">BJ972_001893</name>
</gene>
<reference evidence="1 2" key="1">
    <citation type="submission" date="2020-07" db="EMBL/GenBank/DDBJ databases">
        <title>Sequencing the genomes of 1000 actinobacteria strains.</title>
        <authorList>
            <person name="Klenk H.-P."/>
        </authorList>
    </citation>
    <scope>NUCLEOTIDE SEQUENCE [LARGE SCALE GENOMIC DNA]</scope>
    <source>
        <strain evidence="1 2">DSM 23870</strain>
    </source>
</reference>
<dbReference type="Proteomes" id="UP000581087">
    <property type="component" value="Unassembled WGS sequence"/>
</dbReference>
<dbReference type="RefSeq" id="WP_164989889.1">
    <property type="nucleotide sequence ID" value="NZ_JACCBI010000001.1"/>
</dbReference>
<accession>A0A852SE35</accession>
<dbReference type="EMBL" id="JACCBI010000001">
    <property type="protein sequence ID" value="NYD67374.1"/>
    <property type="molecule type" value="Genomic_DNA"/>
</dbReference>